<dbReference type="OrthoDB" id="564939at2"/>
<evidence type="ECO:0000313" key="1">
    <source>
        <dbReference type="EMBL" id="SDE36982.1"/>
    </source>
</evidence>
<reference evidence="1 2" key="1">
    <citation type="submission" date="2016-10" db="EMBL/GenBank/DDBJ databases">
        <authorList>
            <person name="de Groot N.N."/>
        </authorList>
    </citation>
    <scope>NUCLEOTIDE SEQUENCE [LARGE SCALE GENOMIC DNA]</scope>
    <source>
        <strain evidence="1 2">DSM 16619</strain>
    </source>
</reference>
<keyword evidence="2" id="KW-1185">Reference proteome</keyword>
<dbReference type="AlphaFoldDB" id="A0A1G7CC79"/>
<dbReference type="Proteomes" id="UP000198781">
    <property type="component" value="Unassembled WGS sequence"/>
</dbReference>
<gene>
    <name evidence="1" type="ORF">SAMN05192589_11613</name>
</gene>
<protein>
    <submittedName>
        <fullName evidence="1">Uncharacterized protein</fullName>
    </submittedName>
</protein>
<organism evidence="1 2">
    <name type="scientific">Paracidovorax valerianellae</name>
    <dbReference type="NCBI Taxonomy" id="187868"/>
    <lineage>
        <taxon>Bacteria</taxon>
        <taxon>Pseudomonadati</taxon>
        <taxon>Pseudomonadota</taxon>
        <taxon>Betaproteobacteria</taxon>
        <taxon>Burkholderiales</taxon>
        <taxon>Comamonadaceae</taxon>
        <taxon>Paracidovorax</taxon>
    </lineage>
</organism>
<sequence>MNAPAKETTRDTALPGTALALFAGEELPFPPVPEALAGALQSQGRAWFATRPMASTPYDFHHFLNEIETQPDLADYAVVGFDGHGTNSWAVHFYMVAKGIALFIKLPWGGAYLEPGPARVQITEMFDWAAALLLQLQRAEVAGKVPPGMRLHVAASRFDHAGWRWVGAGQNAAQTPWNPAGGMRAALLQELEEMIAGRAFADGSNLQAQIAL</sequence>
<dbReference type="RefSeq" id="WP_092745489.1">
    <property type="nucleotide sequence ID" value="NZ_FMZC01000016.1"/>
</dbReference>
<accession>A0A1G7CC79</accession>
<name>A0A1G7CC79_9BURK</name>
<dbReference type="EMBL" id="FMZC01000016">
    <property type="protein sequence ID" value="SDE36982.1"/>
    <property type="molecule type" value="Genomic_DNA"/>
</dbReference>
<proteinExistence type="predicted"/>
<evidence type="ECO:0000313" key="2">
    <source>
        <dbReference type="Proteomes" id="UP000198781"/>
    </source>
</evidence>